<dbReference type="PANTHER" id="PTHR24270:SF62">
    <property type="entry name" value="LOW-DENSITY LIPOPROTEIN RECEPTOR-RELATED PROTEIN 2"/>
    <property type="match status" value="1"/>
</dbReference>
<feature type="compositionally biased region" description="Acidic residues" evidence="9">
    <location>
        <begin position="501"/>
        <end position="518"/>
    </location>
</feature>
<dbReference type="InterPro" id="IPR050685">
    <property type="entry name" value="LDLR"/>
</dbReference>
<feature type="disulfide bond" evidence="8">
    <location>
        <begin position="491"/>
        <end position="506"/>
    </location>
</feature>
<keyword evidence="10" id="KW-0675">Receptor</keyword>
<evidence type="ECO:0000256" key="4">
    <source>
        <dbReference type="ARBA" id="ARBA00022737"/>
    </source>
</evidence>
<dbReference type="Gene3D" id="4.10.400.10">
    <property type="entry name" value="Low-density Lipoprotein Receptor"/>
    <property type="match status" value="3"/>
</dbReference>
<keyword evidence="4" id="KW-0677">Repeat</keyword>
<dbReference type="InterPro" id="IPR002172">
    <property type="entry name" value="LDrepeatLR_classA_rpt"/>
</dbReference>
<accession>A0ABN7ATS8</accession>
<feature type="region of interest" description="Disordered" evidence="9">
    <location>
        <begin position="496"/>
        <end position="523"/>
    </location>
</feature>
<dbReference type="PRINTS" id="PR00261">
    <property type="entry name" value="LDLRECEPTOR"/>
</dbReference>
<keyword evidence="7 8" id="KW-1015">Disulfide bond</keyword>
<keyword evidence="6" id="KW-0472">Membrane</keyword>
<dbReference type="InterPro" id="IPR036055">
    <property type="entry name" value="LDL_receptor-like_sf"/>
</dbReference>
<feature type="disulfide bond" evidence="8">
    <location>
        <begin position="372"/>
        <end position="387"/>
    </location>
</feature>
<keyword evidence="5" id="KW-1133">Transmembrane helix</keyword>
<dbReference type="PROSITE" id="PS50068">
    <property type="entry name" value="LDLRA_2"/>
    <property type="match status" value="4"/>
</dbReference>
<dbReference type="SMART" id="SM00192">
    <property type="entry name" value="LDLa"/>
    <property type="match status" value="4"/>
</dbReference>
<sequence length="573" mass="63731">MDFFMLIKPEEAISTSSGLELILKHVRRLRASSPLAAVFTFRRIKRVLKIIPFLIQVKWKMRSVIIFASLSTILALPKMPPRRQPLDALAVTRSFPVRNVTYNGADDVSKTRRGGKILVDNPTIDGVDVTLSWDNMTHGDRLGSAFVLKKGEKYVEYAVLYKPRDSSFVVRGLLDATGYMGELRIVRTKEALANINSTSLKDILIFKLDTPRIVPGSETETILSVLSTLPKPPVQLDSVSVSFNIPKQKEDAVLEVSDLSRNKSSNTLVHVVPNTISVVVNDLPAQTVVKIVMRSASVRSKISLVMYVFTGSVTTIPEKAPIVSPTATRVAVLTKSNVVRRPTVTCYVKNKPPFQGFPCHDSNVCIPLHWECDGEEDCDGAYDETGCQGGLSAYTRQYISNGGNGNNFNSGRCKRGEFECFSRGTTVCLPINWLCDGRVDCTNGWDENKANCGGHGFPNKGNNYHLSYNPQCSHSQFRCHKGGCVSLRQLCDNRRDCRDGSDEDDCPEDEEGSDEDEDSFHNDNCDPDHEYVCSGPRRKCVPRPWVCDDEDDCPGGEDESDDLCNNHFHNFND</sequence>
<comment type="caution">
    <text evidence="8">Lacks conserved residue(s) required for the propagation of feature annotation.</text>
</comment>
<evidence type="ECO:0000313" key="11">
    <source>
        <dbReference type="Proteomes" id="UP001307889"/>
    </source>
</evidence>
<proteinExistence type="predicted"/>
<dbReference type="PROSITE" id="PS01209">
    <property type="entry name" value="LDLRA_1"/>
    <property type="match status" value="2"/>
</dbReference>
<dbReference type="Proteomes" id="UP001307889">
    <property type="component" value="Chromosome 5"/>
</dbReference>
<dbReference type="InterPro" id="IPR023415">
    <property type="entry name" value="LDLR_class-A_CS"/>
</dbReference>
<organism evidence="10 11">
    <name type="scientific">Nesidiocoris tenuis</name>
    <dbReference type="NCBI Taxonomy" id="355587"/>
    <lineage>
        <taxon>Eukaryota</taxon>
        <taxon>Metazoa</taxon>
        <taxon>Ecdysozoa</taxon>
        <taxon>Arthropoda</taxon>
        <taxon>Hexapoda</taxon>
        <taxon>Insecta</taxon>
        <taxon>Pterygota</taxon>
        <taxon>Neoptera</taxon>
        <taxon>Paraneoptera</taxon>
        <taxon>Hemiptera</taxon>
        <taxon>Heteroptera</taxon>
        <taxon>Panheteroptera</taxon>
        <taxon>Cimicomorpha</taxon>
        <taxon>Miridae</taxon>
        <taxon>Dicyphina</taxon>
        <taxon>Nesidiocoris</taxon>
    </lineage>
</organism>
<evidence type="ECO:0000313" key="10">
    <source>
        <dbReference type="EMBL" id="BES94694.1"/>
    </source>
</evidence>
<dbReference type="PANTHER" id="PTHR24270">
    <property type="entry name" value="LOW-DENSITY LIPOPROTEIN RECEPTOR-RELATED"/>
    <property type="match status" value="1"/>
</dbReference>
<dbReference type="EMBL" id="AP028913">
    <property type="protein sequence ID" value="BES94694.1"/>
    <property type="molecule type" value="Genomic_DNA"/>
</dbReference>
<evidence type="ECO:0000256" key="9">
    <source>
        <dbReference type="SAM" id="MobiDB-lite"/>
    </source>
</evidence>
<dbReference type="Pfam" id="PF00057">
    <property type="entry name" value="Ldl_recept_a"/>
    <property type="match status" value="3"/>
</dbReference>
<gene>
    <name evidence="10" type="ORF">NTJ_07503</name>
</gene>
<evidence type="ECO:0000256" key="6">
    <source>
        <dbReference type="ARBA" id="ARBA00023136"/>
    </source>
</evidence>
<evidence type="ECO:0000256" key="7">
    <source>
        <dbReference type="ARBA" id="ARBA00023157"/>
    </source>
</evidence>
<name>A0ABN7ATS8_9HEMI</name>
<comment type="subcellular location">
    <subcellularLocation>
        <location evidence="2">Endomembrane system</location>
    </subcellularLocation>
    <subcellularLocation>
        <location evidence="1">Membrane</location>
        <topology evidence="1">Single-pass membrane protein</topology>
    </subcellularLocation>
</comment>
<feature type="disulfide bond" evidence="8">
    <location>
        <begin position="479"/>
        <end position="497"/>
    </location>
</feature>
<keyword evidence="10" id="KW-0449">Lipoprotein</keyword>
<evidence type="ECO:0000256" key="1">
    <source>
        <dbReference type="ARBA" id="ARBA00004167"/>
    </source>
</evidence>
<keyword evidence="11" id="KW-1185">Reference proteome</keyword>
<evidence type="ECO:0000256" key="8">
    <source>
        <dbReference type="PROSITE-ProRule" id="PRU00124"/>
    </source>
</evidence>
<evidence type="ECO:0000256" key="3">
    <source>
        <dbReference type="ARBA" id="ARBA00022692"/>
    </source>
</evidence>
<protein>
    <submittedName>
        <fullName evidence="10">Low density lipoprotein receptor-related protein</fullName>
    </submittedName>
</protein>
<evidence type="ECO:0000256" key="2">
    <source>
        <dbReference type="ARBA" id="ARBA00004308"/>
    </source>
</evidence>
<reference evidence="10 11" key="1">
    <citation type="submission" date="2023-09" db="EMBL/GenBank/DDBJ databases">
        <title>Nesidiocoris tenuis whole genome shotgun sequence.</title>
        <authorList>
            <person name="Shibata T."/>
            <person name="Shimoda M."/>
            <person name="Kobayashi T."/>
            <person name="Uehara T."/>
        </authorList>
    </citation>
    <scope>NUCLEOTIDE SEQUENCE [LARGE SCALE GENOMIC DNA]</scope>
    <source>
        <strain evidence="10 11">Japan</strain>
    </source>
</reference>
<evidence type="ECO:0000256" key="5">
    <source>
        <dbReference type="ARBA" id="ARBA00022989"/>
    </source>
</evidence>
<feature type="disulfide bond" evidence="8">
    <location>
        <begin position="472"/>
        <end position="484"/>
    </location>
</feature>
<dbReference type="Gene3D" id="2.40.128.620">
    <property type="match status" value="1"/>
</dbReference>
<keyword evidence="3" id="KW-0812">Transmembrane</keyword>
<dbReference type="CDD" id="cd00112">
    <property type="entry name" value="LDLa"/>
    <property type="match status" value="4"/>
</dbReference>
<dbReference type="SUPFAM" id="SSF57424">
    <property type="entry name" value="LDL receptor-like module"/>
    <property type="match status" value="4"/>
</dbReference>